<dbReference type="EMBL" id="AEWX01000004">
    <property type="protein sequence ID" value="EGC21167.1"/>
    <property type="molecule type" value="Genomic_DNA"/>
</dbReference>
<dbReference type="InterPro" id="IPR050583">
    <property type="entry name" value="Mycobacterial_A85_antigen"/>
</dbReference>
<dbReference type="InterPro" id="IPR029058">
    <property type="entry name" value="AB_hydrolase_fold"/>
</dbReference>
<dbReference type="InterPro" id="IPR000801">
    <property type="entry name" value="Esterase-like"/>
</dbReference>
<accession>F0F4K9</accession>
<dbReference type="PANTHER" id="PTHR48098:SF6">
    <property type="entry name" value="FERRI-BACILLIBACTIN ESTERASE BESA"/>
    <property type="match status" value="1"/>
</dbReference>
<sequence length="247" mass="28324">MRHKKEITKIGSHICTLHSEEKAEFFIIQPIDSNDEKELEKQITHIEESSSIPFIHVAIRINKWNEELTPWPAPPVFGKIPFGAGAYSTLLYITSQLIPTLNTRYALQSTKDNTLLGGYSLAGLFSLWAAYEPDNPFYGIVSASPSAWYIGWLDYAENHQPLINYAYLSLGDKEERTKTKIMATISKDILRQEQIFKDKGVNCKMEWNEGNHFQDNGVRIAKGFVWLMHQKNEGVSKCKYHFDHLTV</sequence>
<dbReference type="SUPFAM" id="SSF53474">
    <property type="entry name" value="alpha/beta-Hydrolases"/>
    <property type="match status" value="1"/>
</dbReference>
<reference evidence="1 2" key="1">
    <citation type="submission" date="2011-01" db="EMBL/GenBank/DDBJ databases">
        <authorList>
            <person name="Muzny D."/>
            <person name="Qin X."/>
            <person name="Deng J."/>
            <person name="Jiang H."/>
            <person name="Liu Y."/>
            <person name="Qu J."/>
            <person name="Song X.-Z."/>
            <person name="Zhang L."/>
            <person name="Thornton R."/>
            <person name="Coyle M."/>
            <person name="Francisco L."/>
            <person name="Jackson L."/>
            <person name="Javaid M."/>
            <person name="Korchina V."/>
            <person name="Kovar C."/>
            <person name="Mata R."/>
            <person name="Mathew T."/>
            <person name="Ngo R."/>
            <person name="Nguyen L."/>
            <person name="Nguyen N."/>
            <person name="Okwuonu G."/>
            <person name="Ongeri F."/>
            <person name="Pham C."/>
            <person name="Simmons D."/>
            <person name="Wilczek-Boney K."/>
            <person name="Hale W."/>
            <person name="Jakkamsetti A."/>
            <person name="Pham P."/>
            <person name="Ruth R."/>
            <person name="San Lucas F."/>
            <person name="Warren J."/>
            <person name="Zhang J."/>
            <person name="Zhao Z."/>
            <person name="Zhou C."/>
            <person name="Zhu D."/>
            <person name="Lee S."/>
            <person name="Bess C."/>
            <person name="Blankenburg K."/>
            <person name="Forbes L."/>
            <person name="Fu Q."/>
            <person name="Gubbala S."/>
            <person name="Hirani K."/>
            <person name="Jayaseelan J.C."/>
            <person name="Lara F."/>
            <person name="Munidasa M."/>
            <person name="Palculict T."/>
            <person name="Patil S."/>
            <person name="Pu L.-L."/>
            <person name="Saada N."/>
            <person name="Tang L."/>
            <person name="Weissenberger G."/>
            <person name="Zhu Y."/>
            <person name="Hemphill L."/>
            <person name="Shang Y."/>
            <person name="Youmans B."/>
            <person name="Ayvaz T."/>
            <person name="Ross M."/>
            <person name="Santibanez J."/>
            <person name="Aqrawi P."/>
            <person name="Gross S."/>
            <person name="Joshi V."/>
            <person name="Fowler G."/>
            <person name="Nazareth L."/>
            <person name="Reid J."/>
            <person name="Worley K."/>
            <person name="Petrosino J."/>
            <person name="Highlander S."/>
            <person name="Gibbs R."/>
        </authorList>
    </citation>
    <scope>NUCLEOTIDE SEQUENCE [LARGE SCALE GENOMIC DNA]</scope>
    <source>
        <strain evidence="1 2">DSM 16608</strain>
    </source>
</reference>
<dbReference type="RefSeq" id="WP_007368063.1">
    <property type="nucleotide sequence ID" value="NZ_GL872283.1"/>
</dbReference>
<evidence type="ECO:0000313" key="1">
    <source>
        <dbReference type="EMBL" id="EGC21167.1"/>
    </source>
</evidence>
<name>F0F4K9_9BACT</name>
<dbReference type="AlphaFoldDB" id="F0F4K9"/>
<dbReference type="Proteomes" id="UP000005697">
    <property type="component" value="Unassembled WGS sequence"/>
</dbReference>
<dbReference type="HOGENOM" id="CLU_039834_4_1_10"/>
<dbReference type="Gene3D" id="3.40.50.1820">
    <property type="entry name" value="alpha/beta hydrolase"/>
    <property type="match status" value="1"/>
</dbReference>
<evidence type="ECO:0008006" key="3">
    <source>
        <dbReference type="Google" id="ProtNLM"/>
    </source>
</evidence>
<dbReference type="OrthoDB" id="9794761at2"/>
<dbReference type="eggNOG" id="COG2819">
    <property type="taxonomic scope" value="Bacteria"/>
</dbReference>
<organism evidence="1 2">
    <name type="scientific">Prevotella multiformis DSM 16608</name>
    <dbReference type="NCBI Taxonomy" id="888743"/>
    <lineage>
        <taxon>Bacteria</taxon>
        <taxon>Pseudomonadati</taxon>
        <taxon>Bacteroidota</taxon>
        <taxon>Bacteroidia</taxon>
        <taxon>Bacteroidales</taxon>
        <taxon>Prevotellaceae</taxon>
        <taxon>Prevotella</taxon>
    </lineage>
</organism>
<proteinExistence type="predicted"/>
<gene>
    <name evidence="1" type="ORF">HMPREF9141_0525</name>
</gene>
<protein>
    <recommendedName>
        <fullName evidence="3">Esterase</fullName>
    </recommendedName>
</protein>
<comment type="caution">
    <text evidence="1">The sequence shown here is derived from an EMBL/GenBank/DDBJ whole genome shotgun (WGS) entry which is preliminary data.</text>
</comment>
<evidence type="ECO:0000313" key="2">
    <source>
        <dbReference type="Proteomes" id="UP000005697"/>
    </source>
</evidence>
<keyword evidence="2" id="KW-1185">Reference proteome</keyword>
<dbReference type="PANTHER" id="PTHR48098">
    <property type="entry name" value="ENTEROCHELIN ESTERASE-RELATED"/>
    <property type="match status" value="1"/>
</dbReference>
<dbReference type="Pfam" id="PF00756">
    <property type="entry name" value="Esterase"/>
    <property type="match status" value="1"/>
</dbReference>